<dbReference type="InterPro" id="IPR029064">
    <property type="entry name" value="Ribosomal_eL30-like_sf"/>
</dbReference>
<dbReference type="PANTHER" id="PTHR23105">
    <property type="entry name" value="RIBOSOMAL PROTEIN L7AE FAMILY MEMBER"/>
    <property type="match status" value="1"/>
</dbReference>
<dbReference type="STRING" id="105231.A0A1Y1I1J4"/>
<comment type="similarity">
    <text evidence="2 8">Belongs to the eukaryotic ribosomal protein eL8 family.</text>
</comment>
<keyword evidence="11" id="KW-1185">Reference proteome</keyword>
<evidence type="ECO:0000256" key="4">
    <source>
        <dbReference type="ARBA" id="ARBA00022552"/>
    </source>
</evidence>
<dbReference type="Proteomes" id="UP000054558">
    <property type="component" value="Unassembled WGS sequence"/>
</dbReference>
<comment type="function">
    <text evidence="8">Common component of the spliceosome and rRNA processing machinery.</text>
</comment>
<proteinExistence type="inferred from homology"/>
<dbReference type="GO" id="GO:0031118">
    <property type="term" value="P:rRNA pseudouridine synthesis"/>
    <property type="evidence" value="ECO:0000318"/>
    <property type="project" value="GO_Central"/>
</dbReference>
<reference evidence="10 11" key="1">
    <citation type="journal article" date="2014" name="Nat. Commun.">
        <title>Klebsormidium flaccidum genome reveals primary factors for plant terrestrial adaptation.</title>
        <authorList>
            <person name="Hori K."/>
            <person name="Maruyama F."/>
            <person name="Fujisawa T."/>
            <person name="Togashi T."/>
            <person name="Yamamoto N."/>
            <person name="Seo M."/>
            <person name="Sato S."/>
            <person name="Yamada T."/>
            <person name="Mori H."/>
            <person name="Tajima N."/>
            <person name="Moriyama T."/>
            <person name="Ikeuchi M."/>
            <person name="Watanabe M."/>
            <person name="Wada H."/>
            <person name="Kobayashi K."/>
            <person name="Saito M."/>
            <person name="Masuda T."/>
            <person name="Sasaki-Sekimoto Y."/>
            <person name="Mashiguchi K."/>
            <person name="Awai K."/>
            <person name="Shimojima M."/>
            <person name="Masuda S."/>
            <person name="Iwai M."/>
            <person name="Nobusawa T."/>
            <person name="Narise T."/>
            <person name="Kondo S."/>
            <person name="Saito H."/>
            <person name="Sato R."/>
            <person name="Murakawa M."/>
            <person name="Ihara Y."/>
            <person name="Oshima-Yamada Y."/>
            <person name="Ohtaka K."/>
            <person name="Satoh M."/>
            <person name="Sonobe K."/>
            <person name="Ishii M."/>
            <person name="Ohtani R."/>
            <person name="Kanamori-Sato M."/>
            <person name="Honoki R."/>
            <person name="Miyazaki D."/>
            <person name="Mochizuki H."/>
            <person name="Umetsu J."/>
            <person name="Higashi K."/>
            <person name="Shibata D."/>
            <person name="Kamiya Y."/>
            <person name="Sato N."/>
            <person name="Nakamura Y."/>
            <person name="Tabata S."/>
            <person name="Ida S."/>
            <person name="Kurokawa K."/>
            <person name="Ohta H."/>
        </authorList>
    </citation>
    <scope>NUCLEOTIDE SEQUENCE [LARGE SCALE GENOMIC DNA]</scope>
    <source>
        <strain evidence="10 11">NIES-2285</strain>
    </source>
</reference>
<accession>A0A1Y1I1J4</accession>
<evidence type="ECO:0000256" key="3">
    <source>
        <dbReference type="ARBA" id="ARBA00022517"/>
    </source>
</evidence>
<evidence type="ECO:0000313" key="11">
    <source>
        <dbReference type="Proteomes" id="UP000054558"/>
    </source>
</evidence>
<protein>
    <recommendedName>
        <fullName evidence="8">H/ACA ribonucleoprotein complex subunit 2</fullName>
    </recommendedName>
    <alternativeName>
        <fullName evidence="8">Nucleolar protein family A member 2</fullName>
    </alternativeName>
</protein>
<gene>
    <name evidence="10" type="ORF">KFL_002060070</name>
</gene>
<dbReference type="InterPro" id="IPR018492">
    <property type="entry name" value="Ribosomal_eL8/Nhp2"/>
</dbReference>
<evidence type="ECO:0000256" key="7">
    <source>
        <dbReference type="ARBA" id="ARBA00023274"/>
    </source>
</evidence>
<dbReference type="InterPro" id="IPR004037">
    <property type="entry name" value="Ribosomal_eL8-like_CS"/>
</dbReference>
<dbReference type="AlphaFoldDB" id="A0A1Y1I1J4"/>
<dbReference type="InterPro" id="IPR050257">
    <property type="entry name" value="eL8/uL1-like"/>
</dbReference>
<keyword evidence="5 8" id="KW-0694">RNA-binding</keyword>
<dbReference type="PRINTS" id="PR00883">
    <property type="entry name" value="NUCLEARHMG"/>
</dbReference>
<keyword evidence="10" id="KW-0689">Ribosomal protein</keyword>
<keyword evidence="6 8" id="KW-0539">Nucleus</keyword>
<dbReference type="InterPro" id="IPR002415">
    <property type="entry name" value="H/ACA_rnp_Nhp2-like"/>
</dbReference>
<dbReference type="GO" id="GO:0005840">
    <property type="term" value="C:ribosome"/>
    <property type="evidence" value="ECO:0007669"/>
    <property type="project" value="UniProtKB-KW"/>
</dbReference>
<comment type="function">
    <text evidence="8">Required for ribosome biogenesis. Part of a complex which catalyzes pseudouridylation of rRNA. This involves the isomerization of uridine such that the ribose is subsequently attached to C5, instead of the normal N1. Pseudouridine ('psi') residues may serve to stabilize the conformation of rRNAs.</text>
</comment>
<name>A0A1Y1I1J4_KLENI</name>
<dbReference type="OMA" id="EDNYEAR"/>
<evidence type="ECO:0000256" key="6">
    <source>
        <dbReference type="ARBA" id="ARBA00023242"/>
    </source>
</evidence>
<dbReference type="InterPro" id="IPR004038">
    <property type="entry name" value="Ribosomal_eL8/eL30/eS12/Gad45"/>
</dbReference>
<dbReference type="PRINTS" id="PR00881">
    <property type="entry name" value="L7ARS6FAMILY"/>
</dbReference>
<evidence type="ECO:0000256" key="5">
    <source>
        <dbReference type="ARBA" id="ARBA00022884"/>
    </source>
</evidence>
<dbReference type="GO" id="GO:0034513">
    <property type="term" value="F:box H/ACA snoRNA binding"/>
    <property type="evidence" value="ECO:0000318"/>
    <property type="project" value="GO_Central"/>
</dbReference>
<sequence length="151" mass="16621">MGSDDEKEVKKEKRKVGLAPIAKPLAGKKLSKKSLKLVKKAAKHKQLKRGVKEVVKALRKGTKGLVLIAGDISPIDVISHVPILCEEQDVPYYYVPSKEDLGTAGLTKRPTSCMLILPKPPKEDVPEDEATQFKTDYNELLTEAKSIAVVF</sequence>
<dbReference type="Gene3D" id="3.30.1330.30">
    <property type="match status" value="1"/>
</dbReference>
<dbReference type="GO" id="GO:0031120">
    <property type="term" value="P:snRNA pseudouridine synthesis"/>
    <property type="evidence" value="ECO:0000318"/>
    <property type="project" value="GO_Central"/>
</dbReference>
<dbReference type="PROSITE" id="PS01082">
    <property type="entry name" value="RIBOSOMAL_L7AE"/>
    <property type="match status" value="1"/>
</dbReference>
<keyword evidence="3" id="KW-0690">Ribosome biogenesis</keyword>
<dbReference type="FunFam" id="3.30.1330.30:FF:000015">
    <property type="entry name" value="H/ACA ribonucleoprotein complex subunit NHP2"/>
    <property type="match status" value="1"/>
</dbReference>
<feature type="domain" description="Ribosomal protein eL8/eL30/eS12/Gadd45" evidence="9">
    <location>
        <begin position="34"/>
        <end position="118"/>
    </location>
</feature>
<keyword evidence="7 8" id="KW-0687">Ribonucleoprotein</keyword>
<dbReference type="EMBL" id="DF237155">
    <property type="protein sequence ID" value="GAQ84785.1"/>
    <property type="molecule type" value="Genomic_DNA"/>
</dbReference>
<evidence type="ECO:0000259" key="9">
    <source>
        <dbReference type="Pfam" id="PF01248"/>
    </source>
</evidence>
<evidence type="ECO:0000256" key="2">
    <source>
        <dbReference type="ARBA" id="ARBA00007337"/>
    </source>
</evidence>
<organism evidence="10 11">
    <name type="scientific">Klebsormidium nitens</name>
    <name type="common">Green alga</name>
    <name type="synonym">Ulothrix nitens</name>
    <dbReference type="NCBI Taxonomy" id="105231"/>
    <lineage>
        <taxon>Eukaryota</taxon>
        <taxon>Viridiplantae</taxon>
        <taxon>Streptophyta</taxon>
        <taxon>Klebsormidiophyceae</taxon>
        <taxon>Klebsormidiales</taxon>
        <taxon>Klebsormidiaceae</taxon>
        <taxon>Klebsormidium</taxon>
    </lineage>
</organism>
<evidence type="ECO:0000313" key="10">
    <source>
        <dbReference type="EMBL" id="GAQ84785.1"/>
    </source>
</evidence>
<comment type="subcellular location">
    <subcellularLocation>
        <location evidence="1 8">Nucleus</location>
        <location evidence="1 8">Nucleolus</location>
    </subcellularLocation>
</comment>
<dbReference type="Pfam" id="PF01248">
    <property type="entry name" value="Ribosomal_L7Ae"/>
    <property type="match status" value="1"/>
</dbReference>
<dbReference type="GO" id="GO:0031429">
    <property type="term" value="C:box H/ACA snoRNP complex"/>
    <property type="evidence" value="ECO:0000318"/>
    <property type="project" value="GO_Central"/>
</dbReference>
<dbReference type="OrthoDB" id="5364946at2759"/>
<evidence type="ECO:0000256" key="1">
    <source>
        <dbReference type="ARBA" id="ARBA00004604"/>
    </source>
</evidence>
<dbReference type="GO" id="GO:0000398">
    <property type="term" value="P:mRNA splicing, via spliceosome"/>
    <property type="evidence" value="ECO:0007669"/>
    <property type="project" value="UniProtKB-UniRule"/>
</dbReference>
<keyword evidence="4" id="KW-0698">rRNA processing</keyword>
<dbReference type="SUPFAM" id="SSF55315">
    <property type="entry name" value="L30e-like"/>
    <property type="match status" value="1"/>
</dbReference>
<evidence type="ECO:0000256" key="8">
    <source>
        <dbReference type="RuleBase" id="RU366039"/>
    </source>
</evidence>